<dbReference type="SUPFAM" id="SSF56112">
    <property type="entry name" value="Protein kinase-like (PK-like)"/>
    <property type="match status" value="1"/>
</dbReference>
<evidence type="ECO:0000256" key="2">
    <source>
        <dbReference type="ARBA" id="ARBA00022741"/>
    </source>
</evidence>
<dbReference type="Gene3D" id="1.10.510.10">
    <property type="entry name" value="Transferase(Phosphotransferase) domain 1"/>
    <property type="match status" value="1"/>
</dbReference>
<dbReference type="PROSITE" id="PS00109">
    <property type="entry name" value="PROTEIN_KINASE_TYR"/>
    <property type="match status" value="1"/>
</dbReference>
<feature type="compositionally biased region" description="Basic and acidic residues" evidence="5">
    <location>
        <begin position="598"/>
        <end position="621"/>
    </location>
</feature>
<feature type="compositionally biased region" description="Pro residues" evidence="5">
    <location>
        <begin position="622"/>
        <end position="632"/>
    </location>
</feature>
<evidence type="ECO:0000313" key="9">
    <source>
        <dbReference type="Proteomes" id="UP000001351"/>
    </source>
</evidence>
<evidence type="ECO:0000259" key="7">
    <source>
        <dbReference type="PROSITE" id="PS50011"/>
    </source>
</evidence>
<feature type="transmembrane region" description="Helical" evidence="6">
    <location>
        <begin position="512"/>
        <end position="533"/>
    </location>
</feature>
<keyword evidence="2" id="KW-0547">Nucleotide-binding</keyword>
<accession>E3FWD0</accession>
<dbReference type="RefSeq" id="WP_013378283.1">
    <property type="nucleotide sequence ID" value="NC_014623.1"/>
</dbReference>
<dbReference type="Pfam" id="PF00069">
    <property type="entry name" value="Pkinase"/>
    <property type="match status" value="1"/>
</dbReference>
<feature type="region of interest" description="Disordered" evidence="5">
    <location>
        <begin position="343"/>
        <end position="452"/>
    </location>
</feature>
<keyword evidence="6" id="KW-0812">Transmembrane</keyword>
<dbReference type="InterPro" id="IPR008266">
    <property type="entry name" value="Tyr_kinase_AS"/>
</dbReference>
<keyword evidence="3 8" id="KW-0418">Kinase</keyword>
<dbReference type="Proteomes" id="UP000001351">
    <property type="component" value="Chromosome"/>
</dbReference>
<dbReference type="KEGG" id="sur:STAUR_8282"/>
<feature type="compositionally biased region" description="Polar residues" evidence="5">
    <location>
        <begin position="367"/>
        <end position="383"/>
    </location>
</feature>
<feature type="compositionally biased region" description="Low complexity" evidence="5">
    <location>
        <begin position="640"/>
        <end position="663"/>
    </location>
</feature>
<feature type="domain" description="Protein kinase" evidence="7">
    <location>
        <begin position="24"/>
        <end position="298"/>
    </location>
</feature>
<dbReference type="InterPro" id="IPR013229">
    <property type="entry name" value="PEGA"/>
</dbReference>
<evidence type="ECO:0000256" key="5">
    <source>
        <dbReference type="SAM" id="MobiDB-lite"/>
    </source>
</evidence>
<proteinExistence type="predicted"/>
<dbReference type="GO" id="GO:0004674">
    <property type="term" value="F:protein serine/threonine kinase activity"/>
    <property type="evidence" value="ECO:0007669"/>
    <property type="project" value="UniProtKB-KW"/>
</dbReference>
<gene>
    <name evidence="8" type="ordered locus">STAUR_8282</name>
</gene>
<evidence type="ECO:0000256" key="3">
    <source>
        <dbReference type="ARBA" id="ARBA00022777"/>
    </source>
</evidence>
<keyword evidence="4" id="KW-0067">ATP-binding</keyword>
<reference evidence="8 9" key="1">
    <citation type="journal article" date="2011" name="Mol. Biol. Evol.">
        <title>Comparative genomic analysis of fruiting body formation in Myxococcales.</title>
        <authorList>
            <person name="Huntley S."/>
            <person name="Hamann N."/>
            <person name="Wegener-Feldbrugge S."/>
            <person name="Treuner-Lange A."/>
            <person name="Kube M."/>
            <person name="Reinhardt R."/>
            <person name="Klages S."/>
            <person name="Muller R."/>
            <person name="Ronning C.M."/>
            <person name="Nierman W.C."/>
            <person name="Sogaard-Andersen L."/>
        </authorList>
    </citation>
    <scope>NUCLEOTIDE SEQUENCE [LARGE SCALE GENOMIC DNA]</scope>
    <source>
        <strain evidence="8 9">DW4/3-1</strain>
    </source>
</reference>
<dbReference type="STRING" id="378806.STAUR_8282"/>
<feature type="region of interest" description="Disordered" evidence="5">
    <location>
        <begin position="597"/>
        <end position="670"/>
    </location>
</feature>
<dbReference type="CDD" id="cd14014">
    <property type="entry name" value="STKc_PknB_like"/>
    <property type="match status" value="1"/>
</dbReference>
<evidence type="ECO:0000256" key="1">
    <source>
        <dbReference type="ARBA" id="ARBA00022679"/>
    </source>
</evidence>
<dbReference type="GO" id="GO:0005524">
    <property type="term" value="F:ATP binding"/>
    <property type="evidence" value="ECO:0007669"/>
    <property type="project" value="UniProtKB-KW"/>
</dbReference>
<dbReference type="Gene3D" id="3.30.200.20">
    <property type="entry name" value="Phosphorylase Kinase, domain 1"/>
    <property type="match status" value="1"/>
</dbReference>
<keyword evidence="6" id="KW-1133">Transmembrane helix</keyword>
<keyword evidence="9" id="KW-1185">Reference proteome</keyword>
<evidence type="ECO:0000256" key="6">
    <source>
        <dbReference type="SAM" id="Phobius"/>
    </source>
</evidence>
<keyword evidence="8" id="KW-0723">Serine/threonine-protein kinase</keyword>
<dbReference type="EMBL" id="CP002271">
    <property type="protein sequence ID" value="ADO76036.1"/>
    <property type="molecule type" value="Genomic_DNA"/>
</dbReference>
<name>E3FWD0_STIAD</name>
<dbReference type="InterPro" id="IPR011009">
    <property type="entry name" value="Kinase-like_dom_sf"/>
</dbReference>
<dbReference type="AlphaFoldDB" id="E3FWD0"/>
<evidence type="ECO:0000256" key="4">
    <source>
        <dbReference type="ARBA" id="ARBA00022840"/>
    </source>
</evidence>
<evidence type="ECO:0000313" key="8">
    <source>
        <dbReference type="EMBL" id="ADO76036.1"/>
    </source>
</evidence>
<protein>
    <submittedName>
        <fullName evidence="8">Serine/threonine protein kinase</fullName>
    </submittedName>
</protein>
<dbReference type="PANTHER" id="PTHR43289">
    <property type="entry name" value="MITOGEN-ACTIVATED PROTEIN KINASE KINASE KINASE 20-RELATED"/>
    <property type="match status" value="1"/>
</dbReference>
<dbReference type="PANTHER" id="PTHR43289:SF6">
    <property type="entry name" value="SERINE_THREONINE-PROTEIN KINASE NEKL-3"/>
    <property type="match status" value="1"/>
</dbReference>
<keyword evidence="6" id="KW-0472">Membrane</keyword>
<dbReference type="InterPro" id="IPR000719">
    <property type="entry name" value="Prot_kinase_dom"/>
</dbReference>
<dbReference type="Pfam" id="PF08308">
    <property type="entry name" value="PEGA"/>
    <property type="match status" value="1"/>
</dbReference>
<organism evidence="8 9">
    <name type="scientific">Stigmatella aurantiaca (strain DW4/3-1)</name>
    <dbReference type="NCBI Taxonomy" id="378806"/>
    <lineage>
        <taxon>Bacteria</taxon>
        <taxon>Pseudomonadati</taxon>
        <taxon>Myxococcota</taxon>
        <taxon>Myxococcia</taxon>
        <taxon>Myxococcales</taxon>
        <taxon>Cystobacterineae</taxon>
        <taxon>Archangiaceae</taxon>
        <taxon>Stigmatella</taxon>
    </lineage>
</organism>
<dbReference type="HOGENOM" id="CLU_000288_151_2_7"/>
<keyword evidence="1" id="KW-0808">Transferase</keyword>
<dbReference type="PROSITE" id="PS50011">
    <property type="entry name" value="PROTEIN_KINASE_DOM"/>
    <property type="match status" value="1"/>
</dbReference>
<dbReference type="eggNOG" id="COG0515">
    <property type="taxonomic scope" value="Bacteria"/>
</dbReference>
<sequence>MLRPAHPCPFCILADHGPLEFGKYVLLSKLAAGGMAVTYRARLTGAAGVTKPCVIKQILPHFADDADFVDMFISEARVAMGLSHGNIAQVFDFGEVDGQFFIALEFVHGQPLSKVLRRTAKSGMGFFPIPLALHVVSKMCDGLDYAHRQVDENRKPLGLVHRDVSPDNVLISYEGEVKVIDFGIAKATSIVEAKTSPGVVKGKYPYFSPEQAQGRQDLDLRTDVYAAGVVLYEAVCGRRPYEGEFVAVLPRILRGDYTPPSEVNPAISAELEDIISGALALDRHERFPTAKALSDALVELLYRENPRFTPTLLSQFVAHLFTDELAADGHKVEVPSNFREQLASWQRSGVDPALTRAKTPSVGSGPRSRSNPGATRASNSGARQVSAGGARPPSDGSAKPPSNGARKSDARRSTGLNVPTSGIRRALGSDRPGPTLPEASRQSDVTPPHGLASLVAPLDADTRPALPSLAAPAKSALPVTRGANTSLEVARALQAHEEQEMSERRQKLVRQISLGMLGLAFVIGAIYGIVSLLTRDPNAGRPPTTTVWVTSTPAGASVELNSRMVKGKTPLFVNGFVIAEANTLVLTLPGHLPWTKRFTPDGRDDPPLHAELQKDPKHPEPPAEAPVAPPLPVQGATAKADAGPGTAPAEGEATTASTPPATDTDPEREFREVTYPTRLLVLRTQYNALPVPEYTTASTELNPGTTYSLHTEGGAAYTEGSPTSNTLAYFLEGDLPAEDSFGLLSGSPRSVKGAKRLHVFALDETGPEDNRGTVRVQIFESKWKPPRYLTFDAQKHALPIKPEHHMTLRGLNPKSTYLFTVRDDFAELRSGPKGRVQRVLCLERGADVEKSRRTYRLLEVGKRYQLDGLETLRCTFPDTKVSDNEGALAVDLVDVTNMTRREREEYIRNSRRSAR</sequence>